<evidence type="ECO:0000313" key="2">
    <source>
        <dbReference type="Proteomes" id="UP000076715"/>
    </source>
</evidence>
<dbReference type="Proteomes" id="UP000076715">
    <property type="component" value="Unassembled WGS sequence"/>
</dbReference>
<sequence length="86" mass="10311">MRDVQKNDLIRQRQYIPKKYKTEAEQKASTKDVIKQINRFLANGYHVDRKKVSKNTIDQKREVSERIYSIQEIAKEFIEIKKAKTL</sequence>
<dbReference type="RefSeq" id="WP_066318604.1">
    <property type="nucleotide sequence ID" value="NZ_LQRT01000046.1"/>
</dbReference>
<protein>
    <submittedName>
        <fullName evidence="1">Uncharacterized protein</fullName>
    </submittedName>
</protein>
<evidence type="ECO:0000313" key="1">
    <source>
        <dbReference type="EMBL" id="KZS38818.1"/>
    </source>
</evidence>
<name>A0A162XWV7_9FLAO</name>
<dbReference type="AlphaFoldDB" id="A0A162XWV7"/>
<dbReference type="EMBL" id="LQRT01000046">
    <property type="protein sequence ID" value="KZS38818.1"/>
    <property type="molecule type" value="Genomic_DNA"/>
</dbReference>
<organism evidence="1 2">
    <name type="scientific">Aquimarina aggregata</name>
    <dbReference type="NCBI Taxonomy" id="1642818"/>
    <lineage>
        <taxon>Bacteria</taxon>
        <taxon>Pseudomonadati</taxon>
        <taxon>Bacteroidota</taxon>
        <taxon>Flavobacteriia</taxon>
        <taxon>Flavobacteriales</taxon>
        <taxon>Flavobacteriaceae</taxon>
        <taxon>Aquimarina</taxon>
    </lineage>
</organism>
<comment type="caution">
    <text evidence="1">The sequence shown here is derived from an EMBL/GenBank/DDBJ whole genome shotgun (WGS) entry which is preliminary data.</text>
</comment>
<dbReference type="OrthoDB" id="9806835at2"/>
<gene>
    <name evidence="1" type="ORF">AWE51_14645</name>
</gene>
<proteinExistence type="predicted"/>
<keyword evidence="2" id="KW-1185">Reference proteome</keyword>
<reference evidence="1 2" key="1">
    <citation type="submission" date="2016-01" db="EMBL/GenBank/DDBJ databases">
        <title>The draft genome sequence of Aquimarina sp. RZW4-3-2.</title>
        <authorList>
            <person name="Wang Y."/>
        </authorList>
    </citation>
    <scope>NUCLEOTIDE SEQUENCE [LARGE SCALE GENOMIC DNA]</scope>
    <source>
        <strain evidence="1 2">RZW4-3-2</strain>
    </source>
</reference>
<accession>A0A162XWV7</accession>